<keyword evidence="6 10" id="KW-0812">Transmembrane</keyword>
<reference evidence="11 12" key="1">
    <citation type="submission" date="2019-03" db="EMBL/GenBank/DDBJ databases">
        <title>Genomic Encyclopedia of Type Strains, Phase IV (KMG-IV): sequencing the most valuable type-strain genomes for metagenomic binning, comparative biology and taxonomic classification.</title>
        <authorList>
            <person name="Goeker M."/>
        </authorList>
    </citation>
    <scope>NUCLEOTIDE SEQUENCE [LARGE SCALE GENOMIC DNA]</scope>
    <source>
        <strain evidence="11 12">DSM 28287</strain>
    </source>
</reference>
<keyword evidence="7 10" id="KW-1133">Transmembrane helix</keyword>
<feature type="transmembrane region" description="Helical" evidence="10">
    <location>
        <begin position="391"/>
        <end position="409"/>
    </location>
</feature>
<dbReference type="PANTHER" id="PTHR43823:SF3">
    <property type="entry name" value="MULTIDRUG EXPORT PROTEIN MEPA"/>
    <property type="match status" value="1"/>
</dbReference>
<dbReference type="RefSeq" id="WP_133527954.1">
    <property type="nucleotide sequence ID" value="NZ_SNXO01000007.1"/>
</dbReference>
<comment type="similarity">
    <text evidence="2">Belongs to the multi antimicrobial extrusion (MATE) (TC 2.A.66.1) family. MepA subfamily.</text>
</comment>
<feature type="transmembrane region" description="Helical" evidence="10">
    <location>
        <begin position="415"/>
        <end position="434"/>
    </location>
</feature>
<dbReference type="GO" id="GO:0042910">
    <property type="term" value="F:xenobiotic transmembrane transporter activity"/>
    <property type="evidence" value="ECO:0007669"/>
    <property type="project" value="InterPro"/>
</dbReference>
<keyword evidence="4" id="KW-0813">Transport</keyword>
<feature type="transmembrane region" description="Helical" evidence="10">
    <location>
        <begin position="309"/>
        <end position="332"/>
    </location>
</feature>
<feature type="transmembrane region" description="Helical" evidence="10">
    <location>
        <begin position="267"/>
        <end position="288"/>
    </location>
</feature>
<dbReference type="AlphaFoldDB" id="A0A4R6Q9N6"/>
<evidence type="ECO:0000256" key="6">
    <source>
        <dbReference type="ARBA" id="ARBA00022692"/>
    </source>
</evidence>
<dbReference type="GO" id="GO:0046677">
    <property type="term" value="P:response to antibiotic"/>
    <property type="evidence" value="ECO:0007669"/>
    <property type="project" value="UniProtKB-KW"/>
</dbReference>
<evidence type="ECO:0000313" key="11">
    <source>
        <dbReference type="EMBL" id="TDP58443.1"/>
    </source>
</evidence>
<dbReference type="EMBL" id="SNXO01000007">
    <property type="protein sequence ID" value="TDP58443.1"/>
    <property type="molecule type" value="Genomic_DNA"/>
</dbReference>
<feature type="transmembrane region" description="Helical" evidence="10">
    <location>
        <begin position="50"/>
        <end position="69"/>
    </location>
</feature>
<feature type="transmembrane region" description="Helical" evidence="10">
    <location>
        <begin position="163"/>
        <end position="187"/>
    </location>
</feature>
<name>A0A4R6Q9N6_9FIRM</name>
<feature type="transmembrane region" description="Helical" evidence="10">
    <location>
        <begin position="193"/>
        <end position="212"/>
    </location>
</feature>
<dbReference type="InterPro" id="IPR045070">
    <property type="entry name" value="MATE_MepA-like"/>
</dbReference>
<evidence type="ECO:0000256" key="5">
    <source>
        <dbReference type="ARBA" id="ARBA00022475"/>
    </source>
</evidence>
<gene>
    <name evidence="11" type="ORF">EV211_10741</name>
</gene>
<dbReference type="Pfam" id="PF01554">
    <property type="entry name" value="MatE"/>
    <property type="match status" value="2"/>
</dbReference>
<sequence length="440" mass="47947">MTKMKKFYIQHKFFSYVVPSVAAMWVYTIYTMVDGIFVARGVGKEALAAVNLSMPMINVAFALGILSAVGASTRASIYKGRGDKSRADKVFTLSTVTVACIGIAVMAIISLNISTVASILGATEETMEYVVDYLGIIILFVPFYMTSYNLEVLIKADGFPKKAIMTSVAGALTNVGLDYVFVILLSWGIKGAAIATGISQVMTFTVYLCHFLSKKSGFSFVRIKWRPHDAAGLARLGVADFFTELSVGICIFTFNQALLHVSGNDGIVIYTVISYFSQLILMTMMGINQGTQPLISFYHGKERQYFCHYIFRIGLISAGICSAVAFLIGFVYPNPIVAIYIDRVADAALFESGVSAFRLYSFAFLPLGAVIVIMGFFTAMERPNFAMSISIGRGAVFAIISVIVMAALFGETGVWLSAAISETCALILALLLYYRRYAPD</sequence>
<evidence type="ECO:0000256" key="1">
    <source>
        <dbReference type="ARBA" id="ARBA00004651"/>
    </source>
</evidence>
<keyword evidence="5" id="KW-1003">Cell membrane</keyword>
<dbReference type="GO" id="GO:0005886">
    <property type="term" value="C:plasma membrane"/>
    <property type="evidence" value="ECO:0007669"/>
    <property type="project" value="UniProtKB-SubCell"/>
</dbReference>
<evidence type="ECO:0000313" key="12">
    <source>
        <dbReference type="Proteomes" id="UP000295500"/>
    </source>
</evidence>
<feature type="transmembrane region" description="Helical" evidence="10">
    <location>
        <begin position="90"/>
        <end position="113"/>
    </location>
</feature>
<dbReference type="GO" id="GO:0015297">
    <property type="term" value="F:antiporter activity"/>
    <property type="evidence" value="ECO:0007669"/>
    <property type="project" value="InterPro"/>
</dbReference>
<accession>A0A4R6Q9N6</accession>
<evidence type="ECO:0000256" key="7">
    <source>
        <dbReference type="ARBA" id="ARBA00022989"/>
    </source>
</evidence>
<comment type="caution">
    <text evidence="11">The sequence shown here is derived from an EMBL/GenBank/DDBJ whole genome shotgun (WGS) entry which is preliminary data.</text>
</comment>
<evidence type="ECO:0000256" key="3">
    <source>
        <dbReference type="ARBA" id="ARBA00022106"/>
    </source>
</evidence>
<proteinExistence type="inferred from homology"/>
<dbReference type="CDD" id="cd13143">
    <property type="entry name" value="MATE_MepA_like"/>
    <property type="match status" value="1"/>
</dbReference>
<evidence type="ECO:0000256" key="10">
    <source>
        <dbReference type="SAM" id="Phobius"/>
    </source>
</evidence>
<feature type="transmembrane region" description="Helical" evidence="10">
    <location>
        <begin position="359"/>
        <end position="379"/>
    </location>
</feature>
<keyword evidence="12" id="KW-1185">Reference proteome</keyword>
<dbReference type="Proteomes" id="UP000295500">
    <property type="component" value="Unassembled WGS sequence"/>
</dbReference>
<evidence type="ECO:0000256" key="9">
    <source>
        <dbReference type="ARBA" id="ARBA00023251"/>
    </source>
</evidence>
<evidence type="ECO:0000256" key="4">
    <source>
        <dbReference type="ARBA" id="ARBA00022448"/>
    </source>
</evidence>
<keyword evidence="8 10" id="KW-0472">Membrane</keyword>
<evidence type="ECO:0000256" key="8">
    <source>
        <dbReference type="ARBA" id="ARBA00023136"/>
    </source>
</evidence>
<comment type="subcellular location">
    <subcellularLocation>
        <location evidence="1">Cell membrane</location>
        <topology evidence="1">Multi-pass membrane protein</topology>
    </subcellularLocation>
</comment>
<evidence type="ECO:0000256" key="2">
    <source>
        <dbReference type="ARBA" id="ARBA00008417"/>
    </source>
</evidence>
<organism evidence="11 12">
    <name type="scientific">Aminicella lysinilytica</name>
    <dbReference type="NCBI Taxonomy" id="433323"/>
    <lineage>
        <taxon>Bacteria</taxon>
        <taxon>Bacillati</taxon>
        <taxon>Bacillota</taxon>
        <taxon>Clostridia</taxon>
        <taxon>Peptostreptococcales</taxon>
        <taxon>Anaerovoracaceae</taxon>
        <taxon>Aminicella</taxon>
    </lineage>
</organism>
<dbReference type="InterPro" id="IPR002528">
    <property type="entry name" value="MATE_fam"/>
</dbReference>
<feature type="transmembrane region" description="Helical" evidence="10">
    <location>
        <begin position="12"/>
        <end position="30"/>
    </location>
</feature>
<protein>
    <recommendedName>
        <fullName evidence="3">Multidrug export protein MepA</fullName>
    </recommendedName>
</protein>
<feature type="transmembrane region" description="Helical" evidence="10">
    <location>
        <begin position="233"/>
        <end position="255"/>
    </location>
</feature>
<keyword evidence="9" id="KW-0046">Antibiotic resistance</keyword>
<dbReference type="PIRSF" id="PIRSF006603">
    <property type="entry name" value="DinF"/>
    <property type="match status" value="1"/>
</dbReference>
<dbReference type="PANTHER" id="PTHR43823">
    <property type="entry name" value="SPORULATION PROTEIN YKVU"/>
    <property type="match status" value="1"/>
</dbReference>
<dbReference type="OrthoDB" id="9808954at2"/>
<dbReference type="InterPro" id="IPR048279">
    <property type="entry name" value="MdtK-like"/>
</dbReference>
<dbReference type="InterPro" id="IPR051327">
    <property type="entry name" value="MATE_MepA_subfamily"/>
</dbReference>
<feature type="transmembrane region" description="Helical" evidence="10">
    <location>
        <begin position="133"/>
        <end position="151"/>
    </location>
</feature>